<protein>
    <submittedName>
        <fullName evidence="4">SPOR domain-containing protein</fullName>
    </submittedName>
</protein>
<evidence type="ECO:0000313" key="4">
    <source>
        <dbReference type="EMBL" id="MDF0601363.1"/>
    </source>
</evidence>
<accession>A0AAE3NPX5</accession>
<feature type="transmembrane region" description="Helical" evidence="2">
    <location>
        <begin position="20"/>
        <end position="43"/>
    </location>
</feature>
<organism evidence="4 5">
    <name type="scientific">Psychromarinibacter sediminicola</name>
    <dbReference type="NCBI Taxonomy" id="3033385"/>
    <lineage>
        <taxon>Bacteria</taxon>
        <taxon>Pseudomonadati</taxon>
        <taxon>Pseudomonadota</taxon>
        <taxon>Alphaproteobacteria</taxon>
        <taxon>Rhodobacterales</taxon>
        <taxon>Paracoccaceae</taxon>
        <taxon>Psychromarinibacter</taxon>
    </lineage>
</organism>
<keyword evidence="2" id="KW-1133">Transmembrane helix</keyword>
<dbReference type="Gene3D" id="3.30.70.1070">
    <property type="entry name" value="Sporulation related repeat"/>
    <property type="match status" value="1"/>
</dbReference>
<dbReference type="GO" id="GO:0042834">
    <property type="term" value="F:peptidoglycan binding"/>
    <property type="evidence" value="ECO:0007669"/>
    <property type="project" value="InterPro"/>
</dbReference>
<dbReference type="Proteomes" id="UP001220964">
    <property type="component" value="Unassembled WGS sequence"/>
</dbReference>
<sequence length="302" mass="31404">MADLYLGAGAEPDPVSRGGLIGAVLTWSGALMSVALIGGLGLWGYQLAVRDMTGVPVVRALEGPMRVTPDDPGGEQADHQGLAVNNVAAEGVAEGPADRLVLAPPPLDLEEEDQSPATAAGDDTGDDAGDDAGEGPDMLALADEMTEGVTPLSAPIESPEMAEEHEPIQTIPESVPGVARSVIPRPRPARLDATAEAVAESVAGSVNATPVEVDPAEVTSGTRLVQFGAYASADEARAAWGRMDERFTDFLTDKKRVIEKAVSGGKTFYRLRAMGFADISDARRFCSAFVAQSQPCIPVVAR</sequence>
<dbReference type="PROSITE" id="PS51724">
    <property type="entry name" value="SPOR"/>
    <property type="match status" value="1"/>
</dbReference>
<dbReference type="AlphaFoldDB" id="A0AAE3NPX5"/>
<dbReference type="InterPro" id="IPR036680">
    <property type="entry name" value="SPOR-like_sf"/>
</dbReference>
<feature type="compositionally biased region" description="Acidic residues" evidence="1">
    <location>
        <begin position="123"/>
        <end position="134"/>
    </location>
</feature>
<evidence type="ECO:0000256" key="2">
    <source>
        <dbReference type="SAM" id="Phobius"/>
    </source>
</evidence>
<keyword evidence="5" id="KW-1185">Reference proteome</keyword>
<keyword evidence="2" id="KW-0472">Membrane</keyword>
<dbReference type="InterPro" id="IPR007730">
    <property type="entry name" value="SPOR-like_dom"/>
</dbReference>
<feature type="domain" description="SPOR" evidence="3">
    <location>
        <begin position="217"/>
        <end position="302"/>
    </location>
</feature>
<dbReference type="EMBL" id="JARGYC010000026">
    <property type="protein sequence ID" value="MDF0601363.1"/>
    <property type="molecule type" value="Genomic_DNA"/>
</dbReference>
<keyword evidence="2" id="KW-0812">Transmembrane</keyword>
<proteinExistence type="predicted"/>
<gene>
    <name evidence="4" type="ORF">P1J78_11525</name>
</gene>
<dbReference type="RefSeq" id="WP_275567504.1">
    <property type="nucleotide sequence ID" value="NZ_JARGYC010000026.1"/>
</dbReference>
<evidence type="ECO:0000259" key="3">
    <source>
        <dbReference type="PROSITE" id="PS51724"/>
    </source>
</evidence>
<name>A0AAE3NPX5_9RHOB</name>
<comment type="caution">
    <text evidence="4">The sequence shown here is derived from an EMBL/GenBank/DDBJ whole genome shotgun (WGS) entry which is preliminary data.</text>
</comment>
<feature type="region of interest" description="Disordered" evidence="1">
    <location>
        <begin position="108"/>
        <end position="137"/>
    </location>
</feature>
<evidence type="ECO:0000256" key="1">
    <source>
        <dbReference type="SAM" id="MobiDB-lite"/>
    </source>
</evidence>
<reference evidence="4" key="1">
    <citation type="submission" date="2023-03" db="EMBL/GenBank/DDBJ databases">
        <title>Multiphase analysis and comparison of six strains from genera Psychromarinibacter, Lutimaribacter, and Maritimibacter, including a novel species: Psychromarinibacter sediminicola sp. nov.</title>
        <authorList>
            <person name="Wang Y.-H."/>
            <person name="Ye M.-Q."/>
            <person name="Du Z.-J."/>
        </authorList>
    </citation>
    <scope>NUCLEOTIDE SEQUENCE</scope>
    <source>
        <strain evidence="4">C21-152</strain>
    </source>
</reference>
<evidence type="ECO:0000313" key="5">
    <source>
        <dbReference type="Proteomes" id="UP001220964"/>
    </source>
</evidence>
<dbReference type="Pfam" id="PF05036">
    <property type="entry name" value="SPOR"/>
    <property type="match status" value="1"/>
</dbReference>